<keyword evidence="2" id="KW-1185">Reference proteome</keyword>
<name>A0A0V1CY74_TRIBR</name>
<proteinExistence type="predicted"/>
<dbReference type="AlphaFoldDB" id="A0A0V1CY74"/>
<dbReference type="OrthoDB" id="5920962at2759"/>
<sequence>MNTADGILLKAFCAIHIRKRFPICNSNYRLTAALGNYSFLVRHFNEYGSGYLAEDTIKSMTTSWTISRLYVCFIPHHQHAILQQFDATAPMMSLCEER</sequence>
<protein>
    <submittedName>
        <fullName evidence="1">Uncharacterized protein</fullName>
    </submittedName>
</protein>
<comment type="caution">
    <text evidence="1">The sequence shown here is derived from an EMBL/GenBank/DDBJ whole genome shotgun (WGS) entry which is preliminary data.</text>
</comment>
<dbReference type="Proteomes" id="UP000054653">
    <property type="component" value="Unassembled WGS sequence"/>
</dbReference>
<dbReference type="EMBL" id="JYDI01000081">
    <property type="protein sequence ID" value="KRY53683.1"/>
    <property type="molecule type" value="Genomic_DNA"/>
</dbReference>
<evidence type="ECO:0000313" key="2">
    <source>
        <dbReference type="Proteomes" id="UP000054653"/>
    </source>
</evidence>
<gene>
    <name evidence="1" type="ORF">T03_2144</name>
</gene>
<dbReference type="OMA" id="MSLCEER"/>
<organism evidence="1 2">
    <name type="scientific">Trichinella britovi</name>
    <name type="common">Parasitic roundworm</name>
    <dbReference type="NCBI Taxonomy" id="45882"/>
    <lineage>
        <taxon>Eukaryota</taxon>
        <taxon>Metazoa</taxon>
        <taxon>Ecdysozoa</taxon>
        <taxon>Nematoda</taxon>
        <taxon>Enoplea</taxon>
        <taxon>Dorylaimia</taxon>
        <taxon>Trichinellida</taxon>
        <taxon>Trichinellidae</taxon>
        <taxon>Trichinella</taxon>
    </lineage>
</organism>
<reference evidence="1 2" key="1">
    <citation type="submission" date="2015-01" db="EMBL/GenBank/DDBJ databases">
        <title>Evolution of Trichinella species and genotypes.</title>
        <authorList>
            <person name="Korhonen P.K."/>
            <person name="Edoardo P."/>
            <person name="Giuseppe L.R."/>
            <person name="Gasser R.B."/>
        </authorList>
    </citation>
    <scope>NUCLEOTIDE SEQUENCE [LARGE SCALE GENOMIC DNA]</scope>
    <source>
        <strain evidence="1">ISS120</strain>
    </source>
</reference>
<accession>A0A0V1CY74</accession>
<evidence type="ECO:0000313" key="1">
    <source>
        <dbReference type="EMBL" id="KRY53683.1"/>
    </source>
</evidence>